<keyword evidence="4" id="KW-1185">Reference proteome</keyword>
<evidence type="ECO:0000256" key="1">
    <source>
        <dbReference type="ARBA" id="ARBA00022748"/>
    </source>
</evidence>
<sequence>MTFWIVAIALALGTSGLIAAALLRGRASAAPPAAYDLEIYRVQLAGVDKDLARGVITEAEAGRLRAEVSRRILAADAQIRAHGADGGQPRGAGRIMAGILVLVVSGGTLLGYQQLGAPGYRDLPRSERLAASDAARAARLSQAEAVEEFGRPEQEVTPPEDFAQLMTQLRAAVEKRPGDVRGLALLARNEASLGRTAAARDAQERLIAAKGEDASAADHAFLADLMITQAGGYVSAEAEQSLRAALALDPGQPEARYYLGVYFTQVDRPDAAFRTWEALLADSAPDAPWVAPLRARIEDAAGRAGINYTLPDARPAGPTAEDMEAAAQMSDEDRQTFIRGMVDNLLGRLSEEGGPPEDWARLIVALGVLGETERAEAILSEARSTFAERPEAQAMLDTAAERAGIGPRPVGGQSE</sequence>
<dbReference type="InterPro" id="IPR017560">
    <property type="entry name" value="Cyt_c_biogenesis_CcmI"/>
</dbReference>
<dbReference type="SUPFAM" id="SSF48452">
    <property type="entry name" value="TPR-like"/>
    <property type="match status" value="1"/>
</dbReference>
<accession>A0ABW7I5J3</accession>
<comment type="caution">
    <text evidence="3">The sequence shown here is derived from an EMBL/GenBank/DDBJ whole genome shotgun (WGS) entry which is preliminary data.</text>
</comment>
<dbReference type="Gene3D" id="1.25.40.10">
    <property type="entry name" value="Tetratricopeptide repeat domain"/>
    <property type="match status" value="1"/>
</dbReference>
<dbReference type="InterPro" id="IPR011990">
    <property type="entry name" value="TPR-like_helical_dom_sf"/>
</dbReference>
<keyword evidence="1" id="KW-0201">Cytochrome c-type biogenesis</keyword>
<evidence type="ECO:0000313" key="4">
    <source>
        <dbReference type="Proteomes" id="UP001607157"/>
    </source>
</evidence>
<dbReference type="RefSeq" id="WP_377167598.1">
    <property type="nucleotide sequence ID" value="NZ_JBHTJC010000001.1"/>
</dbReference>
<dbReference type="NCBIfam" id="TIGR03142">
    <property type="entry name" value="cytochro_ccmI"/>
    <property type="match status" value="1"/>
</dbReference>
<organism evidence="3 4">
    <name type="scientific">Roseovarius aquimarinus</name>
    <dbReference type="NCBI Taxonomy" id="1229156"/>
    <lineage>
        <taxon>Bacteria</taxon>
        <taxon>Pseudomonadati</taxon>
        <taxon>Pseudomonadota</taxon>
        <taxon>Alphaproteobacteria</taxon>
        <taxon>Rhodobacterales</taxon>
        <taxon>Roseobacteraceae</taxon>
        <taxon>Roseovarius</taxon>
    </lineage>
</organism>
<protein>
    <submittedName>
        <fullName evidence="3">C-type cytochrome biogenesis protein CcmI</fullName>
    </submittedName>
</protein>
<evidence type="ECO:0000256" key="2">
    <source>
        <dbReference type="SAM" id="MobiDB-lite"/>
    </source>
</evidence>
<dbReference type="Proteomes" id="UP001607157">
    <property type="component" value="Unassembled WGS sequence"/>
</dbReference>
<feature type="region of interest" description="Disordered" evidence="2">
    <location>
        <begin position="393"/>
        <end position="415"/>
    </location>
</feature>
<proteinExistence type="predicted"/>
<name>A0ABW7I5J3_9RHOB</name>
<dbReference type="EMBL" id="JBIHMM010000001">
    <property type="protein sequence ID" value="MFH0253433.1"/>
    <property type="molecule type" value="Genomic_DNA"/>
</dbReference>
<reference evidence="3 4" key="1">
    <citation type="submission" date="2024-10" db="EMBL/GenBank/DDBJ databases">
        <authorList>
            <person name="Yang X.-N."/>
        </authorList>
    </citation>
    <scope>NUCLEOTIDE SEQUENCE [LARGE SCALE GENOMIC DNA]</scope>
    <source>
        <strain evidence="3 4">CAU 1059</strain>
    </source>
</reference>
<evidence type="ECO:0000313" key="3">
    <source>
        <dbReference type="EMBL" id="MFH0253433.1"/>
    </source>
</evidence>
<gene>
    <name evidence="3" type="primary">ccmI</name>
    <name evidence="3" type="ORF">ACGRVM_05995</name>
</gene>